<dbReference type="EC" id="2.7.8.-" evidence="4"/>
<feature type="transmembrane region" description="Helical" evidence="3">
    <location>
        <begin position="48"/>
        <end position="69"/>
    </location>
</feature>
<feature type="transmembrane region" description="Helical" evidence="3">
    <location>
        <begin position="221"/>
        <end position="243"/>
    </location>
</feature>
<feature type="transmembrane region" description="Helical" evidence="3">
    <location>
        <begin position="198"/>
        <end position="215"/>
    </location>
</feature>
<dbReference type="GO" id="GO:0016740">
    <property type="term" value="F:transferase activity"/>
    <property type="evidence" value="ECO:0007669"/>
    <property type="project" value="UniProtKB-KW"/>
</dbReference>
<feature type="transmembrane region" description="Helical" evidence="3">
    <location>
        <begin position="142"/>
        <end position="159"/>
    </location>
</feature>
<evidence type="ECO:0000256" key="1">
    <source>
        <dbReference type="ARBA" id="ARBA00022679"/>
    </source>
</evidence>
<accession>A0ABV7GRP9</accession>
<keyword evidence="1 2" id="KW-0808">Transferase</keyword>
<dbReference type="EMBL" id="JBHRTB010000010">
    <property type="protein sequence ID" value="MFC3144303.1"/>
    <property type="molecule type" value="Genomic_DNA"/>
</dbReference>
<proteinExistence type="inferred from homology"/>
<organism evidence="4 5">
    <name type="scientific">Psychromarinibacter halotolerans</name>
    <dbReference type="NCBI Taxonomy" id="1775175"/>
    <lineage>
        <taxon>Bacteria</taxon>
        <taxon>Pseudomonadati</taxon>
        <taxon>Pseudomonadota</taxon>
        <taxon>Alphaproteobacteria</taxon>
        <taxon>Rhodobacterales</taxon>
        <taxon>Paracoccaceae</taxon>
        <taxon>Psychromarinibacter</taxon>
    </lineage>
</organism>
<protein>
    <submittedName>
        <fullName evidence="4">CDP-alcohol phosphatidyltransferase family protein</fullName>
        <ecNumber evidence="4">2.7.8.-</ecNumber>
    </submittedName>
</protein>
<keyword evidence="3" id="KW-0472">Membrane</keyword>
<evidence type="ECO:0000256" key="2">
    <source>
        <dbReference type="RuleBase" id="RU003750"/>
    </source>
</evidence>
<evidence type="ECO:0000313" key="5">
    <source>
        <dbReference type="Proteomes" id="UP001595632"/>
    </source>
</evidence>
<sequence>MSILLQQAHNAPAQAGSRAAAVSMFLLSLSFAVVLFGLSWWLAGTRTLLPVVCFGLGAAVSGVFLIRYWPARRLGYANALTLARLALSALMLVPLADPRLTEGATGWMVFCLALVTLSLDGLDGPLARRSGLAGPWGARFDMEVDSIFALLLAGVVWRSGAAGSWVLLLGSLRYVFVAASWALPWLDRPLPQRFRRKLVCVVQIGTLVALIAPIVQPPYSWIAAAVALALLAWSFAVDVIWLARRR</sequence>
<dbReference type="InterPro" id="IPR000462">
    <property type="entry name" value="CDP-OH_P_trans"/>
</dbReference>
<dbReference type="Proteomes" id="UP001595632">
    <property type="component" value="Unassembled WGS sequence"/>
</dbReference>
<feature type="transmembrane region" description="Helical" evidence="3">
    <location>
        <begin position="21"/>
        <end position="42"/>
    </location>
</feature>
<name>A0ABV7GRP9_9RHOB</name>
<evidence type="ECO:0000256" key="3">
    <source>
        <dbReference type="SAM" id="Phobius"/>
    </source>
</evidence>
<dbReference type="InterPro" id="IPR043130">
    <property type="entry name" value="CDP-OH_PTrfase_TM_dom"/>
</dbReference>
<dbReference type="InterPro" id="IPR048254">
    <property type="entry name" value="CDP_ALCOHOL_P_TRANSF_CS"/>
</dbReference>
<keyword evidence="3" id="KW-0812">Transmembrane</keyword>
<keyword evidence="3" id="KW-1133">Transmembrane helix</keyword>
<gene>
    <name evidence="4" type="ORF">ACFOGP_16390</name>
</gene>
<dbReference type="Pfam" id="PF01066">
    <property type="entry name" value="CDP-OH_P_transf"/>
    <property type="match status" value="1"/>
</dbReference>
<comment type="similarity">
    <text evidence="2">Belongs to the CDP-alcohol phosphatidyltransferase class-I family.</text>
</comment>
<comment type="caution">
    <text evidence="4">The sequence shown here is derived from an EMBL/GenBank/DDBJ whole genome shotgun (WGS) entry which is preliminary data.</text>
</comment>
<dbReference type="PROSITE" id="PS00379">
    <property type="entry name" value="CDP_ALCOHOL_P_TRANSF"/>
    <property type="match status" value="1"/>
</dbReference>
<dbReference type="Gene3D" id="1.20.120.1760">
    <property type="match status" value="1"/>
</dbReference>
<feature type="transmembrane region" description="Helical" evidence="3">
    <location>
        <begin position="76"/>
        <end position="93"/>
    </location>
</feature>
<evidence type="ECO:0000313" key="4">
    <source>
        <dbReference type="EMBL" id="MFC3144303.1"/>
    </source>
</evidence>
<reference evidence="5" key="1">
    <citation type="journal article" date="2019" name="Int. J. Syst. Evol. Microbiol.">
        <title>The Global Catalogue of Microorganisms (GCM) 10K type strain sequencing project: providing services to taxonomists for standard genome sequencing and annotation.</title>
        <authorList>
            <consortium name="The Broad Institute Genomics Platform"/>
            <consortium name="The Broad Institute Genome Sequencing Center for Infectious Disease"/>
            <person name="Wu L."/>
            <person name="Ma J."/>
        </authorList>
    </citation>
    <scope>NUCLEOTIDE SEQUENCE [LARGE SCALE GENOMIC DNA]</scope>
    <source>
        <strain evidence="5">KCTC 52366</strain>
    </source>
</reference>
<keyword evidence="5" id="KW-1185">Reference proteome</keyword>
<dbReference type="RefSeq" id="WP_275634690.1">
    <property type="nucleotide sequence ID" value="NZ_JARGYD010000011.1"/>
</dbReference>